<protein>
    <recommendedName>
        <fullName evidence="4">AT hook motif protein</fullName>
    </recommendedName>
</protein>
<keyword evidence="3" id="KW-1185">Reference proteome</keyword>
<evidence type="ECO:0000313" key="2">
    <source>
        <dbReference type="EMBL" id="RAL12067.1"/>
    </source>
</evidence>
<dbReference type="RefSeq" id="XP_025551221.1">
    <property type="nucleotide sequence ID" value="XM_025700999.1"/>
</dbReference>
<feature type="compositionally biased region" description="Basic and acidic residues" evidence="1">
    <location>
        <begin position="116"/>
        <end position="129"/>
    </location>
</feature>
<feature type="region of interest" description="Disordered" evidence="1">
    <location>
        <begin position="66"/>
        <end position="141"/>
    </location>
</feature>
<sequence length="155" mass="17261">MPMAWNDTADAKLLLAVLRTTNVKLDHLRIAQYMGPGCTVYAIQHRLRVLKERAFTGPALPLRLVEGYGSCDPTSEGTPTSEPKRKRGRPRKVKEEDGVDAETPMDPKKEGRAKRVKTEEAEDGDQRVEVEEEYEEGVALPEAGYVGDTVFMTEA</sequence>
<dbReference type="OrthoDB" id="5418867at2759"/>
<accession>A0A395HW95</accession>
<dbReference type="EMBL" id="KZ824285">
    <property type="protein sequence ID" value="RAL12067.1"/>
    <property type="molecule type" value="Genomic_DNA"/>
</dbReference>
<dbReference type="Proteomes" id="UP000248961">
    <property type="component" value="Unassembled WGS sequence"/>
</dbReference>
<dbReference type="STRING" id="1450537.A0A395HW95"/>
<name>A0A395HW95_ASPHC</name>
<gene>
    <name evidence="2" type="ORF">BO97DRAFT_70054</name>
</gene>
<feature type="compositionally biased region" description="Polar residues" evidence="1">
    <location>
        <begin position="72"/>
        <end position="81"/>
    </location>
</feature>
<evidence type="ECO:0000313" key="3">
    <source>
        <dbReference type="Proteomes" id="UP000248961"/>
    </source>
</evidence>
<dbReference type="VEuPathDB" id="FungiDB:BO97DRAFT_70054"/>
<dbReference type="GeneID" id="37205288"/>
<reference evidence="2 3" key="1">
    <citation type="submission" date="2018-02" db="EMBL/GenBank/DDBJ databases">
        <title>The genomes of Aspergillus section Nigri reveals drivers in fungal speciation.</title>
        <authorList>
            <consortium name="DOE Joint Genome Institute"/>
            <person name="Vesth T.C."/>
            <person name="Nybo J."/>
            <person name="Theobald S."/>
            <person name="Brandl J."/>
            <person name="Frisvad J.C."/>
            <person name="Nielsen K.F."/>
            <person name="Lyhne E.K."/>
            <person name="Kogle M.E."/>
            <person name="Kuo A."/>
            <person name="Riley R."/>
            <person name="Clum A."/>
            <person name="Nolan M."/>
            <person name="Lipzen A."/>
            <person name="Salamov A."/>
            <person name="Henrissat B."/>
            <person name="Wiebenga A."/>
            <person name="De vries R.P."/>
            <person name="Grigoriev I.V."/>
            <person name="Mortensen U.H."/>
            <person name="Andersen M.R."/>
            <person name="Baker S.E."/>
        </authorList>
    </citation>
    <scope>NUCLEOTIDE SEQUENCE [LARGE SCALE GENOMIC DNA]</scope>
    <source>
        <strain evidence="2 3">CBS 101889</strain>
    </source>
</reference>
<evidence type="ECO:0000256" key="1">
    <source>
        <dbReference type="SAM" id="MobiDB-lite"/>
    </source>
</evidence>
<evidence type="ECO:0008006" key="4">
    <source>
        <dbReference type="Google" id="ProtNLM"/>
    </source>
</evidence>
<organism evidence="2 3">
    <name type="scientific">Aspergillus homomorphus (strain CBS 101889)</name>
    <dbReference type="NCBI Taxonomy" id="1450537"/>
    <lineage>
        <taxon>Eukaryota</taxon>
        <taxon>Fungi</taxon>
        <taxon>Dikarya</taxon>
        <taxon>Ascomycota</taxon>
        <taxon>Pezizomycotina</taxon>
        <taxon>Eurotiomycetes</taxon>
        <taxon>Eurotiomycetidae</taxon>
        <taxon>Eurotiales</taxon>
        <taxon>Aspergillaceae</taxon>
        <taxon>Aspergillus</taxon>
        <taxon>Aspergillus subgen. Circumdati</taxon>
    </lineage>
</organism>
<dbReference type="AlphaFoldDB" id="A0A395HW95"/>
<proteinExistence type="predicted"/>